<feature type="non-terminal residue" evidence="1">
    <location>
        <position position="45"/>
    </location>
</feature>
<sequence length="45" mass="4997">MGLTSVISVTMLFDGDQKDVYVGKEERVMANRRICKNIPPADVAK</sequence>
<organism evidence="1">
    <name type="scientific">marine sediment metagenome</name>
    <dbReference type="NCBI Taxonomy" id="412755"/>
    <lineage>
        <taxon>unclassified sequences</taxon>
        <taxon>metagenomes</taxon>
        <taxon>ecological metagenomes</taxon>
    </lineage>
</organism>
<evidence type="ECO:0000313" key="1">
    <source>
        <dbReference type="EMBL" id="GAI71051.1"/>
    </source>
</evidence>
<proteinExistence type="predicted"/>
<name>X1RVV3_9ZZZZ</name>
<dbReference type="EMBL" id="BARV01044348">
    <property type="protein sequence ID" value="GAI71051.1"/>
    <property type="molecule type" value="Genomic_DNA"/>
</dbReference>
<protein>
    <submittedName>
        <fullName evidence="1">Uncharacterized protein</fullName>
    </submittedName>
</protein>
<reference evidence="1" key="1">
    <citation type="journal article" date="2014" name="Front. Microbiol.">
        <title>High frequency of phylogenetically diverse reductive dehalogenase-homologous genes in deep subseafloor sedimentary metagenomes.</title>
        <authorList>
            <person name="Kawai M."/>
            <person name="Futagami T."/>
            <person name="Toyoda A."/>
            <person name="Takaki Y."/>
            <person name="Nishi S."/>
            <person name="Hori S."/>
            <person name="Arai W."/>
            <person name="Tsubouchi T."/>
            <person name="Morono Y."/>
            <person name="Uchiyama I."/>
            <person name="Ito T."/>
            <person name="Fujiyama A."/>
            <person name="Inagaki F."/>
            <person name="Takami H."/>
        </authorList>
    </citation>
    <scope>NUCLEOTIDE SEQUENCE</scope>
    <source>
        <strain evidence="1">Expedition CK06-06</strain>
    </source>
</reference>
<comment type="caution">
    <text evidence="1">The sequence shown here is derived from an EMBL/GenBank/DDBJ whole genome shotgun (WGS) entry which is preliminary data.</text>
</comment>
<gene>
    <name evidence="1" type="ORF">S06H3_65688</name>
</gene>
<dbReference type="AlphaFoldDB" id="X1RVV3"/>
<accession>X1RVV3</accession>